<protein>
    <submittedName>
        <fullName evidence="3">Radical SAM protein</fullName>
        <ecNumber evidence="3">2.-.-.-</ecNumber>
    </submittedName>
</protein>
<keyword evidence="4" id="KW-1185">Reference proteome</keyword>
<dbReference type="EC" id="2.-.-.-" evidence="3"/>
<dbReference type="InterPro" id="IPR006638">
    <property type="entry name" value="Elp3/MiaA/NifB-like_rSAM"/>
</dbReference>
<dbReference type="Pfam" id="PF19864">
    <property type="entry name" value="Radical_SAM_N2"/>
    <property type="match status" value="1"/>
</dbReference>
<organism evidence="3 4">
    <name type="scientific">Candidatus Magnetominusculus xianensis</name>
    <dbReference type="NCBI Taxonomy" id="1748249"/>
    <lineage>
        <taxon>Bacteria</taxon>
        <taxon>Pseudomonadati</taxon>
        <taxon>Nitrospirota</taxon>
        <taxon>Nitrospiria</taxon>
        <taxon>Nitrospirales</taxon>
        <taxon>Nitrospiraceae</taxon>
        <taxon>Candidatus Magnetominusculus</taxon>
    </lineage>
</organism>
<evidence type="ECO:0000256" key="1">
    <source>
        <dbReference type="SAM" id="MobiDB-lite"/>
    </source>
</evidence>
<dbReference type="Proteomes" id="UP000060487">
    <property type="component" value="Unassembled WGS sequence"/>
</dbReference>
<gene>
    <name evidence="3" type="ORF">ASN18_1202</name>
</gene>
<evidence type="ECO:0000313" key="4">
    <source>
        <dbReference type="Proteomes" id="UP000060487"/>
    </source>
</evidence>
<dbReference type="CDD" id="cd01335">
    <property type="entry name" value="Radical_SAM"/>
    <property type="match status" value="1"/>
</dbReference>
<dbReference type="PROSITE" id="PS51918">
    <property type="entry name" value="RADICAL_SAM"/>
    <property type="match status" value="1"/>
</dbReference>
<dbReference type="InterPro" id="IPR058240">
    <property type="entry name" value="rSAM_sf"/>
</dbReference>
<dbReference type="SFLD" id="SFLDG01082">
    <property type="entry name" value="B12-binding_domain_containing"/>
    <property type="match status" value="1"/>
</dbReference>
<evidence type="ECO:0000259" key="2">
    <source>
        <dbReference type="PROSITE" id="PS51918"/>
    </source>
</evidence>
<feature type="domain" description="Radical SAM core" evidence="2">
    <location>
        <begin position="223"/>
        <end position="440"/>
    </location>
</feature>
<name>A0ABR5SGH3_9BACT</name>
<dbReference type="EMBL" id="LNQR01000037">
    <property type="protein sequence ID" value="KWT89815.1"/>
    <property type="molecule type" value="Genomic_DNA"/>
</dbReference>
<proteinExistence type="predicted"/>
<dbReference type="Gene3D" id="3.40.50.280">
    <property type="entry name" value="Cobalamin-binding domain"/>
    <property type="match status" value="1"/>
</dbReference>
<dbReference type="InterPro" id="IPR007197">
    <property type="entry name" value="rSAM"/>
</dbReference>
<evidence type="ECO:0000313" key="3">
    <source>
        <dbReference type="EMBL" id="KWT89815.1"/>
    </source>
</evidence>
<dbReference type="PANTHER" id="PTHR42731">
    <property type="entry name" value="SLL1084 PROTEIN"/>
    <property type="match status" value="1"/>
</dbReference>
<dbReference type="Gene3D" id="3.80.30.20">
    <property type="entry name" value="tm_1862 like domain"/>
    <property type="match status" value="1"/>
</dbReference>
<dbReference type="GO" id="GO:0016740">
    <property type="term" value="F:transferase activity"/>
    <property type="evidence" value="ECO:0007669"/>
    <property type="project" value="UniProtKB-KW"/>
</dbReference>
<dbReference type="SFLD" id="SFLDS00029">
    <property type="entry name" value="Radical_SAM"/>
    <property type="match status" value="1"/>
</dbReference>
<sequence length="524" mass="59445">MRENTKQRRPAHHQPHQYNETGAVYKDHGGKTRVCLAYPNTYRIGMSSLGFRIVYSMLNSRDDVVCERAFLPEAGWKSGARGRIFTVESQKMPSEFDIMAFSISYENDFPNVVKILRASGIPVYARDRGVGYPVLIMGGPCAFMNPEPLAEFFDVVVAAEAEAVLDELMNLCRESGNKLKLLEALKTVEGLYIPADQAASVKRRFLKDIDAPQRAGQLLTPDTEFSSMYLVEAMRGCPWRCRFCAISGIYGKPRTRSLSSMRDEIEHVRGITKKVGVVGASLTDYPHIGDLLCIEGVEFSLSSLRASRRAAEITSLIRNKKSMSIAPEAGSKRLRAVINKKITYEDIIETSRLVLMSGIAMLRLYFMIGLPTETDEDIEEMIALVREIRGFYRAGRIVLSVSAFVPKPFTPFQWHKMEQPAVITKRLKQLKDGLKRENVKVNHDALKFAYTEGLLAMGDRRLSPVIESLADGLDWRKACELHRVDPSEYIFRQKQYDEPLPWDFIDNGIEKMSLWREYSYSFSV</sequence>
<dbReference type="SUPFAM" id="SSF102114">
    <property type="entry name" value="Radical SAM enzymes"/>
    <property type="match status" value="1"/>
</dbReference>
<dbReference type="InterPro" id="IPR023404">
    <property type="entry name" value="rSAM_horseshoe"/>
</dbReference>
<feature type="region of interest" description="Disordered" evidence="1">
    <location>
        <begin position="1"/>
        <end position="23"/>
    </location>
</feature>
<dbReference type="PANTHER" id="PTHR42731:SF5">
    <property type="entry name" value="RADICAL SAM DOMAIN PROTEIN"/>
    <property type="match status" value="1"/>
</dbReference>
<dbReference type="SMART" id="SM00729">
    <property type="entry name" value="Elp3"/>
    <property type="match status" value="1"/>
</dbReference>
<dbReference type="InterPro" id="IPR045784">
    <property type="entry name" value="Radical_SAM_N2"/>
</dbReference>
<dbReference type="Pfam" id="PF04055">
    <property type="entry name" value="Radical_SAM"/>
    <property type="match status" value="1"/>
</dbReference>
<comment type="caution">
    <text evidence="3">The sequence shown here is derived from an EMBL/GenBank/DDBJ whole genome shotgun (WGS) entry which is preliminary data.</text>
</comment>
<reference evidence="3 4" key="1">
    <citation type="submission" date="2015-11" db="EMBL/GenBank/DDBJ databases">
        <authorList>
            <person name="Lin W."/>
        </authorList>
    </citation>
    <scope>NUCLEOTIDE SEQUENCE [LARGE SCALE GENOMIC DNA]</scope>
    <source>
        <strain evidence="3 4">HCH-1</strain>
    </source>
</reference>
<accession>A0ABR5SGH3</accession>
<keyword evidence="3" id="KW-0808">Transferase</keyword>